<name>A0A8S8ZHL2_SORMA</name>
<dbReference type="OMA" id="MGIWESS"/>
<dbReference type="Proteomes" id="UP000433876">
    <property type="component" value="Unassembled WGS sequence"/>
</dbReference>
<dbReference type="VEuPathDB" id="FungiDB:SMAC_07505"/>
<dbReference type="EMBL" id="NMPR01000231">
    <property type="protein sequence ID" value="KAA8627842.1"/>
    <property type="molecule type" value="Genomic_DNA"/>
</dbReference>
<feature type="compositionally biased region" description="Basic and acidic residues" evidence="1">
    <location>
        <begin position="190"/>
        <end position="207"/>
    </location>
</feature>
<feature type="region of interest" description="Disordered" evidence="1">
    <location>
        <begin position="1"/>
        <end position="59"/>
    </location>
</feature>
<comment type="caution">
    <text evidence="2">The sequence shown here is derived from an EMBL/GenBank/DDBJ whole genome shotgun (WGS) entry which is preliminary data.</text>
</comment>
<evidence type="ECO:0000313" key="3">
    <source>
        <dbReference type="Proteomes" id="UP000433876"/>
    </source>
</evidence>
<feature type="compositionally biased region" description="Low complexity" evidence="1">
    <location>
        <begin position="286"/>
        <end position="301"/>
    </location>
</feature>
<organism evidence="2 3">
    <name type="scientific">Sordaria macrospora</name>
    <dbReference type="NCBI Taxonomy" id="5147"/>
    <lineage>
        <taxon>Eukaryota</taxon>
        <taxon>Fungi</taxon>
        <taxon>Dikarya</taxon>
        <taxon>Ascomycota</taxon>
        <taxon>Pezizomycotina</taxon>
        <taxon>Sordariomycetes</taxon>
        <taxon>Sordariomycetidae</taxon>
        <taxon>Sordariales</taxon>
        <taxon>Sordariaceae</taxon>
        <taxon>Sordaria</taxon>
    </lineage>
</organism>
<feature type="region of interest" description="Disordered" evidence="1">
    <location>
        <begin position="190"/>
        <end position="247"/>
    </location>
</feature>
<accession>A0A8S8ZHL2</accession>
<reference evidence="2 3" key="1">
    <citation type="submission" date="2017-07" db="EMBL/GenBank/DDBJ databases">
        <title>Genome sequence of the Sordaria macrospora wild type strain R19027.</title>
        <authorList>
            <person name="Nowrousian M."/>
            <person name="Teichert I."/>
            <person name="Kueck U."/>
        </authorList>
    </citation>
    <scope>NUCLEOTIDE SEQUENCE [LARGE SCALE GENOMIC DNA]</scope>
    <source>
        <strain evidence="2 3">R19027</strain>
        <tissue evidence="2">Mycelium</tissue>
    </source>
</reference>
<feature type="region of interest" description="Disordered" evidence="1">
    <location>
        <begin position="124"/>
        <end position="150"/>
    </location>
</feature>
<sequence>MSKSPHLGDMDSLPPPSYTEATGSTIGPSRGSTTSTSSVSGPSAGLAPAPIPIRTNESPLTTHLRTLPSRLRSAQHSHSTTQSSRETFLVSQCVPHIEWFIEDIVNLPKTPRVAELVLVPTEGLPGTESSMGPRYETSAGRELARKRAGREDKGWEMAGVNEKREDGDGEVVRVGCVSALSVQENREWRAVPVDEKGRPVDMDRKDSGSATRSATENYTFGEWGRFETEPSTSSSSSSLSKSTSQLGPNEAWNWFTTPILARRIASLLRPEPTLARKTVQAAVEAPKTPTSSSTGTKKSGFGSFFRRSSAFKSDSQGQTPMERVMTPVRDGAMLEEERIAMAVRAEEVTFRRENEFGVWESLSGWVVVVSIKVGRL</sequence>
<evidence type="ECO:0000256" key="1">
    <source>
        <dbReference type="SAM" id="MobiDB-lite"/>
    </source>
</evidence>
<proteinExistence type="predicted"/>
<evidence type="ECO:0000313" key="2">
    <source>
        <dbReference type="EMBL" id="KAA8627842.1"/>
    </source>
</evidence>
<dbReference type="AlphaFoldDB" id="A0A8S8ZHL2"/>
<gene>
    <name evidence="2" type="ORF">SMACR_07505</name>
</gene>
<feature type="compositionally biased region" description="Low complexity" evidence="1">
    <location>
        <begin position="22"/>
        <end position="45"/>
    </location>
</feature>
<protein>
    <submittedName>
        <fullName evidence="2">Uncharacterized protein</fullName>
    </submittedName>
</protein>
<feature type="compositionally biased region" description="Low complexity" evidence="1">
    <location>
        <begin position="231"/>
        <end position="244"/>
    </location>
</feature>
<feature type="compositionally biased region" description="Polar residues" evidence="1">
    <location>
        <begin position="208"/>
        <end position="218"/>
    </location>
</feature>
<feature type="region of interest" description="Disordered" evidence="1">
    <location>
        <begin position="279"/>
        <end position="301"/>
    </location>
</feature>